<feature type="region of interest" description="Disordered" evidence="3">
    <location>
        <begin position="1035"/>
        <end position="1072"/>
    </location>
</feature>
<sequence>MDNKNLNFVEGSSDFIDFLAEHGKRIIVLTNNATKSRAVYARKLSQLGFGRCITKHNIVNPAAVVADLLHRSGLGHGSDKKVYMIGGQGIKDEMDELDIDHFGDGLDPVDEQPASKGSAFLYELELEEKMERVGAVVVGYEKYFNYLKLMKAANYLRNEDCLFVATNEDETCPGPNPETVIPDAGPLVAAVRTASGRDPHVVGKPNTPAFDYICRRWTIDPRRTLMVGDRLNTDVKFGNDHGLRTMLVLSGCHGTPTTLHTFYAAVSACRPCLSVPVSSTPASWAPQTLQIWRSRLTVANTSQQQQQGGQMSLDIGYTRTDTMNALSELKHLRTQTCIDQNKIADLEIEVTMLRAKAEAKRIGDTRQKVAMEKAQLVPQLNELRDVQSRYQQLKKTSDEVNQRNAVLEASQRELEQNKRSLEAQLDAATKQLNSGTQSKEDILERYKKATAQLTDLDGIKLSTKYTSARNLARKFWDERNKFEQEKRELEVELKQKDKELVRKRALEVGSGSQSVNEQLAPRHRRSKIRNETKTTPINPAPFNSAFTNPDKVVKYSEAEKQCKSEGAELASVHNELEREYVNVIVLNEAKKTEFHCKKPGRAFFWFGMKLEWDGKKLKNASWTDGKPMDYLSPTEWGTEKRPVLLNNSGGGGYNKENENCVFFGQALRTVKEYLKLDTALGKQGLDVLWLDVNCEKPGDYWGPHGGVCKTKAKEEEGYGKGKYGDGGGGGGSADEEDALKKLIKYVTVGSGNFVYAEKNTYMLLLLKDLYGKQMSEKDKKKVCALYTSEYVKTKDEPKNAQGRDPQVVGKPNTPAFDYICRRWTIDPRRTLMVGDRLNTDVKFGNDHGLRTMLVLSGCHGVDDILDSQLQGRDDLLPDFYANSLGSLLLQVHSCANKKAATDTYECNTPPPVAGQEDEQCIPHQQSGQHLAWSAPTIGEAIDGSVLRVNQTLLSPSPVMSIAVTSVEPSADVEPSSSGDFVVQAEITAADVEPSSSGDSLDGFKEMDRSAEQASRTFRGALLVEIDVYICQTASDGEARDGRRQQLEQDETENEETKQEMEDAKKDMEEMEDAKKEMEQRMEDAKKEMEEMEDAKKEMEQRMEDAKCRMEQAKNRMEVKQQKANVEVAGTSCDVEPPRKKPKLGEADERVENEQIEVANSTTTNQQQQQQQQQQQLLLQHHANPNSSLLYPVFPAFCFNLTLLQAFQSQLQQYFPLRPQLPSSGANQKIDGLELYGGGLDPATLALLQQHHAVDAMALLQQQQHIQQQMMLYQQQQQLQQQDMAPESQLSGRAIRSNGKAAEKKNDAVPSSSSSSTTQQKRFTPY</sequence>
<feature type="domain" description="C-type lectin" evidence="4">
    <location>
        <begin position="555"/>
        <end position="696"/>
    </location>
</feature>
<feature type="region of interest" description="Disordered" evidence="3">
    <location>
        <begin position="1131"/>
        <end position="1150"/>
    </location>
</feature>
<dbReference type="Gene3D" id="3.40.50.1000">
    <property type="entry name" value="HAD superfamily/HAD-like"/>
    <property type="match status" value="3"/>
</dbReference>
<dbReference type="FunFam" id="3.40.50.1000:FF:000156">
    <property type="entry name" value="PhosphoGlycolate Phosphatase Homolog"/>
    <property type="match status" value="1"/>
</dbReference>
<dbReference type="InterPro" id="IPR016186">
    <property type="entry name" value="C-type_lectin-like/link_sf"/>
</dbReference>
<dbReference type="SUPFAM" id="SSF56436">
    <property type="entry name" value="C-type lectin-like"/>
    <property type="match status" value="1"/>
</dbReference>
<dbReference type="WBParaSite" id="GPLIN_001014600">
    <property type="protein sequence ID" value="GPLIN_001014600"/>
    <property type="gene ID" value="GPLIN_001014600"/>
</dbReference>
<organism evidence="5 6">
    <name type="scientific">Globodera pallida</name>
    <name type="common">Potato cyst nematode worm</name>
    <name type="synonym">Heterodera pallida</name>
    <dbReference type="NCBI Taxonomy" id="36090"/>
    <lineage>
        <taxon>Eukaryota</taxon>
        <taxon>Metazoa</taxon>
        <taxon>Ecdysozoa</taxon>
        <taxon>Nematoda</taxon>
        <taxon>Chromadorea</taxon>
        <taxon>Rhabditida</taxon>
        <taxon>Tylenchina</taxon>
        <taxon>Tylenchomorpha</taxon>
        <taxon>Tylenchoidea</taxon>
        <taxon>Heteroderidae</taxon>
        <taxon>Heteroderinae</taxon>
        <taxon>Globodera</taxon>
    </lineage>
</organism>
<dbReference type="PANTHER" id="PTHR19288">
    <property type="entry name" value="4-NITROPHENYLPHOSPHATASE-RELATED"/>
    <property type="match status" value="1"/>
</dbReference>
<dbReference type="InterPro" id="IPR016187">
    <property type="entry name" value="CTDL_fold"/>
</dbReference>
<feature type="region of interest" description="Disordered" evidence="3">
    <location>
        <begin position="987"/>
        <end position="1007"/>
    </location>
</feature>
<dbReference type="CDD" id="cd06503">
    <property type="entry name" value="ATP-synt_Fo_b"/>
    <property type="match status" value="1"/>
</dbReference>
<feature type="coiled-coil region" evidence="2">
    <location>
        <begin position="383"/>
        <end position="438"/>
    </location>
</feature>
<evidence type="ECO:0000313" key="5">
    <source>
        <dbReference type="Proteomes" id="UP000050741"/>
    </source>
</evidence>
<dbReference type="Pfam" id="PF13344">
    <property type="entry name" value="Hydrolase_6"/>
    <property type="match status" value="1"/>
</dbReference>
<dbReference type="NCBIfam" id="TIGR01460">
    <property type="entry name" value="HAD-SF-IIA"/>
    <property type="match status" value="1"/>
</dbReference>
<evidence type="ECO:0000256" key="3">
    <source>
        <dbReference type="SAM" id="MobiDB-lite"/>
    </source>
</evidence>
<dbReference type="Pfam" id="PF00059">
    <property type="entry name" value="Lectin_C"/>
    <property type="match status" value="1"/>
</dbReference>
<evidence type="ECO:0000259" key="4">
    <source>
        <dbReference type="PROSITE" id="PS50041"/>
    </source>
</evidence>
<evidence type="ECO:0000256" key="1">
    <source>
        <dbReference type="ARBA" id="ARBA00022801"/>
    </source>
</evidence>
<dbReference type="Gene3D" id="3.10.100.10">
    <property type="entry name" value="Mannose-Binding Protein A, subunit A"/>
    <property type="match status" value="1"/>
</dbReference>
<feature type="compositionally biased region" description="Basic and acidic residues" evidence="3">
    <location>
        <begin position="1054"/>
        <end position="1072"/>
    </location>
</feature>
<evidence type="ECO:0000256" key="2">
    <source>
        <dbReference type="SAM" id="Coils"/>
    </source>
</evidence>
<evidence type="ECO:0000313" key="6">
    <source>
        <dbReference type="WBParaSite" id="GPLIN_001014600"/>
    </source>
</evidence>
<dbReference type="CDD" id="cd00037">
    <property type="entry name" value="CLECT"/>
    <property type="match status" value="1"/>
</dbReference>
<dbReference type="GO" id="GO:0005737">
    <property type="term" value="C:cytoplasm"/>
    <property type="evidence" value="ECO:0007669"/>
    <property type="project" value="TreeGrafter"/>
</dbReference>
<keyword evidence="1" id="KW-0378">Hydrolase</keyword>
<name>A0A183CB95_GLOPA</name>
<feature type="compositionally biased region" description="Basic and acidic residues" evidence="3">
    <location>
        <begin position="1135"/>
        <end position="1150"/>
    </location>
</feature>
<protein>
    <submittedName>
        <fullName evidence="6">C-type lectin domain-containing protein</fullName>
    </submittedName>
</protein>
<dbReference type="GO" id="GO:0016791">
    <property type="term" value="F:phosphatase activity"/>
    <property type="evidence" value="ECO:0007669"/>
    <property type="project" value="InterPro"/>
</dbReference>
<reference evidence="5" key="1">
    <citation type="submission" date="2014-05" db="EMBL/GenBank/DDBJ databases">
        <title>The genome and life-stage specific transcriptomes of Globodera pallida elucidate key aspects of plant parasitism by a cyst nematode.</title>
        <authorList>
            <person name="Cotton J.A."/>
            <person name="Lilley C.J."/>
            <person name="Jones L.M."/>
            <person name="Kikuchi T."/>
            <person name="Reid A.J."/>
            <person name="Thorpe P."/>
            <person name="Tsai I.J."/>
            <person name="Beasley H."/>
            <person name="Blok V."/>
            <person name="Cock P.J.A."/>
            <person name="Van den Akker S.E."/>
            <person name="Holroyd N."/>
            <person name="Hunt M."/>
            <person name="Mantelin S."/>
            <person name="Naghra H."/>
            <person name="Pain A."/>
            <person name="Palomares-Rius J.E."/>
            <person name="Zarowiecki M."/>
            <person name="Berriman M."/>
            <person name="Jones J.T."/>
            <person name="Urwin P.E."/>
        </authorList>
    </citation>
    <scope>NUCLEOTIDE SEQUENCE [LARGE SCALE GENOMIC DNA]</scope>
    <source>
        <strain evidence="5">Lindley</strain>
    </source>
</reference>
<accession>A0A183CB95</accession>
<feature type="coiled-coil region" evidence="2">
    <location>
        <begin position="479"/>
        <end position="506"/>
    </location>
</feature>
<dbReference type="Proteomes" id="UP000050741">
    <property type="component" value="Unassembled WGS sequence"/>
</dbReference>
<dbReference type="InterPro" id="IPR023214">
    <property type="entry name" value="HAD_sf"/>
</dbReference>
<keyword evidence="2" id="KW-0175">Coiled coil</keyword>
<reference evidence="6" key="2">
    <citation type="submission" date="2016-06" db="UniProtKB">
        <authorList>
            <consortium name="WormBaseParasite"/>
        </authorList>
    </citation>
    <scope>IDENTIFICATION</scope>
</reference>
<feature type="compositionally biased region" description="Polar residues" evidence="3">
    <location>
        <begin position="1316"/>
        <end position="1325"/>
    </location>
</feature>
<dbReference type="PANTHER" id="PTHR19288:SF83">
    <property type="entry name" value="PHOSPHOGLYCOLATE PHOSPHATASE"/>
    <property type="match status" value="1"/>
</dbReference>
<proteinExistence type="predicted"/>
<dbReference type="InterPro" id="IPR006357">
    <property type="entry name" value="HAD-SF_hydro_IIA"/>
</dbReference>
<dbReference type="Pfam" id="PF13242">
    <property type="entry name" value="Hydrolase_like"/>
    <property type="match status" value="2"/>
</dbReference>
<dbReference type="PROSITE" id="PS50041">
    <property type="entry name" value="C_TYPE_LECTIN_2"/>
    <property type="match status" value="1"/>
</dbReference>
<dbReference type="InterPro" id="IPR001304">
    <property type="entry name" value="C-type_lectin-like"/>
</dbReference>
<dbReference type="InterPro" id="IPR006349">
    <property type="entry name" value="PGP_euk"/>
</dbReference>
<keyword evidence="5" id="KW-1185">Reference proteome</keyword>
<dbReference type="SUPFAM" id="SSF56784">
    <property type="entry name" value="HAD-like"/>
    <property type="match status" value="2"/>
</dbReference>
<feature type="compositionally biased region" description="Basic and acidic residues" evidence="3">
    <location>
        <begin position="1036"/>
        <end position="1046"/>
    </location>
</feature>
<feature type="region of interest" description="Disordered" evidence="3">
    <location>
        <begin position="1282"/>
        <end position="1325"/>
    </location>
</feature>
<dbReference type="InterPro" id="IPR036412">
    <property type="entry name" value="HAD-like_sf"/>
</dbReference>
<dbReference type="NCBIfam" id="TIGR01452">
    <property type="entry name" value="PGP_euk"/>
    <property type="match status" value="1"/>
</dbReference>